<dbReference type="GO" id="GO:0008233">
    <property type="term" value="F:peptidase activity"/>
    <property type="evidence" value="ECO:0007669"/>
    <property type="project" value="InterPro"/>
</dbReference>
<dbReference type="PRINTS" id="PR00793">
    <property type="entry name" value="PROAMNOPTASE"/>
</dbReference>
<comment type="caution">
    <text evidence="4">The sequence shown here is derived from an EMBL/GenBank/DDBJ whole genome shotgun (WGS) entry which is preliminary data.</text>
</comment>
<dbReference type="NCBIfam" id="TIGR01250">
    <property type="entry name" value="pro_imino_pep_2"/>
    <property type="match status" value="1"/>
</dbReference>
<dbReference type="InterPro" id="IPR005945">
    <property type="entry name" value="Pro_imino_pep"/>
</dbReference>
<dbReference type="PANTHER" id="PTHR43798:SF31">
    <property type="entry name" value="AB HYDROLASE SUPERFAMILY PROTEIN YCLE"/>
    <property type="match status" value="1"/>
</dbReference>
<reference evidence="4" key="1">
    <citation type="submission" date="2013-08" db="EMBL/GenBank/DDBJ databases">
        <authorList>
            <person name="Mendez C."/>
            <person name="Richter M."/>
            <person name="Ferrer M."/>
            <person name="Sanchez J."/>
        </authorList>
    </citation>
    <scope>NUCLEOTIDE SEQUENCE</scope>
</reference>
<dbReference type="PANTHER" id="PTHR43798">
    <property type="entry name" value="MONOACYLGLYCEROL LIPASE"/>
    <property type="match status" value="1"/>
</dbReference>
<dbReference type="GO" id="GO:0006508">
    <property type="term" value="P:proteolysis"/>
    <property type="evidence" value="ECO:0007669"/>
    <property type="project" value="InterPro"/>
</dbReference>
<dbReference type="Gene3D" id="3.40.50.1820">
    <property type="entry name" value="alpha/beta hydrolase"/>
    <property type="match status" value="1"/>
</dbReference>
<gene>
    <name evidence="4" type="ORF">B1B_11558</name>
</gene>
<evidence type="ECO:0000256" key="1">
    <source>
        <dbReference type="ARBA" id="ARBA00010088"/>
    </source>
</evidence>
<evidence type="ECO:0000259" key="3">
    <source>
        <dbReference type="Pfam" id="PF00561"/>
    </source>
</evidence>
<dbReference type="PIRSF" id="PIRSF005539">
    <property type="entry name" value="Pept_S33_TRI_F1"/>
    <property type="match status" value="1"/>
</dbReference>
<dbReference type="AlphaFoldDB" id="T0ZMM1"/>
<dbReference type="InterPro" id="IPR029058">
    <property type="entry name" value="AB_hydrolase_fold"/>
</dbReference>
<accession>T0ZMM1</accession>
<name>T0ZMM1_9ZZZZ</name>
<comment type="similarity">
    <text evidence="1">Belongs to the peptidase S33 family.</text>
</comment>
<keyword evidence="2" id="KW-0378">Hydrolase</keyword>
<organism evidence="4">
    <name type="scientific">mine drainage metagenome</name>
    <dbReference type="NCBI Taxonomy" id="410659"/>
    <lineage>
        <taxon>unclassified sequences</taxon>
        <taxon>metagenomes</taxon>
        <taxon>ecological metagenomes</taxon>
    </lineage>
</organism>
<evidence type="ECO:0000313" key="4">
    <source>
        <dbReference type="EMBL" id="EQD49586.1"/>
    </source>
</evidence>
<dbReference type="PRINTS" id="PR00111">
    <property type="entry name" value="ABHYDROLASE"/>
</dbReference>
<dbReference type="InterPro" id="IPR000073">
    <property type="entry name" value="AB_hydrolase_1"/>
</dbReference>
<dbReference type="InterPro" id="IPR050266">
    <property type="entry name" value="AB_hydrolase_sf"/>
</dbReference>
<dbReference type="SUPFAM" id="SSF53474">
    <property type="entry name" value="alpha/beta-Hydrolases"/>
    <property type="match status" value="1"/>
</dbReference>
<proteinExistence type="inferred from homology"/>
<evidence type="ECO:0000256" key="2">
    <source>
        <dbReference type="ARBA" id="ARBA00022801"/>
    </source>
</evidence>
<dbReference type="Pfam" id="PF00561">
    <property type="entry name" value="Abhydrolase_1"/>
    <property type="match status" value="1"/>
</dbReference>
<dbReference type="EMBL" id="AUZY01007520">
    <property type="protein sequence ID" value="EQD49586.1"/>
    <property type="molecule type" value="Genomic_DNA"/>
</dbReference>
<dbReference type="GO" id="GO:0016020">
    <property type="term" value="C:membrane"/>
    <property type="evidence" value="ECO:0007669"/>
    <property type="project" value="TreeGrafter"/>
</dbReference>
<dbReference type="InterPro" id="IPR002410">
    <property type="entry name" value="Peptidase_S33"/>
</dbReference>
<feature type="domain" description="AB hydrolase-1" evidence="3">
    <location>
        <begin position="26"/>
        <end position="272"/>
    </location>
</feature>
<protein>
    <submittedName>
        <fullName evidence="4">Proline-specific peptidase</fullName>
    </submittedName>
</protein>
<sequence length="288" mass="32424">MSRGDVHILGHQMFYRICGPKDARETVLCIHGGPGATHDYLQPLADLSRHGYRVVFMDQLGCGLSERTTDTSLFTVEHNVEEVEGVRRALALGRIHIVGSSYGGALVLAYALRYQEHLKSLITVGGLASVPLTVREMWKLVDGMAKGDRDAIYKHDKLHEYEHPEYLRAVEHFYRQFVCRLPEWPPLVTYSLAETSKPVYNYMNGPNEFTITGTIRDWDISQRLGEIRVPTLVTGGKYDEVTPACARQIADGVPGAVRIEFQNSSHTPFWEERAAYLDAVRSFLDSIA</sequence>
<reference evidence="4" key="2">
    <citation type="journal article" date="2014" name="ISME J.">
        <title>Microbial stratification in low pH oxic and suboxic macroscopic growths along an acid mine drainage.</title>
        <authorList>
            <person name="Mendez-Garcia C."/>
            <person name="Mesa V."/>
            <person name="Sprenger R.R."/>
            <person name="Richter M."/>
            <person name="Diez M.S."/>
            <person name="Solano J."/>
            <person name="Bargiela R."/>
            <person name="Golyshina O.V."/>
            <person name="Manteca A."/>
            <person name="Ramos J.L."/>
            <person name="Gallego J.R."/>
            <person name="Llorente I."/>
            <person name="Martins Dos Santos V.A."/>
            <person name="Jensen O.N."/>
            <person name="Pelaez A.I."/>
            <person name="Sanchez J."/>
            <person name="Ferrer M."/>
        </authorList>
    </citation>
    <scope>NUCLEOTIDE SEQUENCE</scope>
</reference>